<name>G0HB84_CORVD</name>
<dbReference type="InterPro" id="IPR003115">
    <property type="entry name" value="ParB_N"/>
</dbReference>
<proteinExistence type="predicted"/>
<protein>
    <recommendedName>
        <fullName evidence="1">ParB-like N-terminal domain-containing protein</fullName>
    </recommendedName>
</protein>
<dbReference type="AlphaFoldDB" id="G0HB84"/>
<dbReference type="eggNOG" id="COG1475">
    <property type="taxonomic scope" value="Bacteria"/>
</dbReference>
<evidence type="ECO:0000313" key="2">
    <source>
        <dbReference type="EMBL" id="AEK36209.1"/>
    </source>
</evidence>
<dbReference type="SUPFAM" id="SSF110849">
    <property type="entry name" value="ParB/Sulfiredoxin"/>
    <property type="match status" value="1"/>
</dbReference>
<dbReference type="EMBL" id="CP002917">
    <property type="protein sequence ID" value="AEK36209.1"/>
    <property type="molecule type" value="Genomic_DNA"/>
</dbReference>
<dbReference type="STRING" id="858619.CVAR_0857"/>
<evidence type="ECO:0000259" key="1">
    <source>
        <dbReference type="SMART" id="SM00470"/>
    </source>
</evidence>
<feature type="domain" description="ParB-like N-terminal" evidence="1">
    <location>
        <begin position="2"/>
        <end position="91"/>
    </location>
</feature>
<gene>
    <name evidence="2" type="ordered locus">CVAR_0857</name>
</gene>
<organism evidence="2 3">
    <name type="scientific">Corynebacterium variabile (strain DSM 44702 / CIP 107183 / JCM 12073 / NCIMB 30131)</name>
    <name type="common">Corynebacterium mooreparkense</name>
    <dbReference type="NCBI Taxonomy" id="858619"/>
    <lineage>
        <taxon>Bacteria</taxon>
        <taxon>Bacillati</taxon>
        <taxon>Actinomycetota</taxon>
        <taxon>Actinomycetes</taxon>
        <taxon>Mycobacteriales</taxon>
        <taxon>Corynebacteriaceae</taxon>
        <taxon>Corynebacterium</taxon>
    </lineage>
</organism>
<dbReference type="RefSeq" id="WP_014009397.1">
    <property type="nucleotide sequence ID" value="NC_015859.1"/>
</dbReference>
<dbReference type="Gene3D" id="3.90.1530.10">
    <property type="entry name" value="Conserved hypothetical protein from pyrococcus furiosus pfu- 392566-001, ParB domain"/>
    <property type="match status" value="1"/>
</dbReference>
<reference evidence="2 3" key="1">
    <citation type="journal article" date="2011" name="BMC Genomics">
        <title>Complete genome sequence of Corynebacterium variabile DSM 44702 isolated from the surface of smear-ripened cheeses and insights into cheese ripening and flavor generation.</title>
        <authorList>
            <person name="Schroeder J."/>
            <person name="Maus I."/>
            <person name="Trost E."/>
            <person name="Tauch A."/>
        </authorList>
    </citation>
    <scope>NUCLEOTIDE SEQUENCE [LARGE SCALE GENOMIC DNA]</scope>
    <source>
        <strain evidence="3">DSM 44702 / JCM 12073 / NCIMB 30131</strain>
    </source>
</reference>
<accession>G0HB84</accession>
<dbReference type="HOGENOM" id="CLU_129735_0_0_11"/>
<dbReference type="SMART" id="SM00470">
    <property type="entry name" value="ParB"/>
    <property type="match status" value="1"/>
</dbReference>
<dbReference type="InterPro" id="IPR036086">
    <property type="entry name" value="ParB/Sulfiredoxin_sf"/>
</dbReference>
<dbReference type="Proteomes" id="UP000006659">
    <property type="component" value="Chromosome"/>
</dbReference>
<dbReference type="KEGG" id="cva:CVAR_0857"/>
<dbReference type="Pfam" id="PF02195">
    <property type="entry name" value="ParB_N"/>
    <property type="match status" value="1"/>
</dbReference>
<sequence length="177" mass="19284">MTQVKITLLNFYPGNARRGDIDLVADSLKINGQYKPIVVNKGTKAPDLANTILAGNHTTMAAQRIGWKTIDVHWVDVDADTARRIVLVDNKANDAATYDLPELTELLGDGPLAGTGFTQDELDAMLEAMDHQSDDLDDGGVGEDFTTEDFDLTVQCESAGQRDMLRARLVSEGFTVD</sequence>
<evidence type="ECO:0000313" key="3">
    <source>
        <dbReference type="Proteomes" id="UP000006659"/>
    </source>
</evidence>